<feature type="compositionally biased region" description="Low complexity" evidence="1">
    <location>
        <begin position="18"/>
        <end position="39"/>
    </location>
</feature>
<evidence type="ECO:0000313" key="2">
    <source>
        <dbReference type="EMBL" id="TWU22476.1"/>
    </source>
</evidence>
<protein>
    <submittedName>
        <fullName evidence="2">Uncharacterized protein</fullName>
    </submittedName>
</protein>
<gene>
    <name evidence="2" type="ORF">Pla52o_35320</name>
</gene>
<dbReference type="EMBL" id="SJPT01000005">
    <property type="protein sequence ID" value="TWU22476.1"/>
    <property type="molecule type" value="Genomic_DNA"/>
</dbReference>
<proteinExistence type="predicted"/>
<feature type="compositionally biased region" description="Polar residues" evidence="1">
    <location>
        <begin position="45"/>
        <end position="57"/>
    </location>
</feature>
<evidence type="ECO:0000313" key="3">
    <source>
        <dbReference type="Proteomes" id="UP000316304"/>
    </source>
</evidence>
<feature type="region of interest" description="Disordered" evidence="1">
    <location>
        <begin position="73"/>
        <end position="95"/>
    </location>
</feature>
<accession>A0A5C6CGV6</accession>
<feature type="region of interest" description="Disordered" evidence="1">
    <location>
        <begin position="1"/>
        <end position="59"/>
    </location>
</feature>
<dbReference type="OrthoDB" id="10006111at2"/>
<feature type="region of interest" description="Disordered" evidence="1">
    <location>
        <begin position="284"/>
        <end position="316"/>
    </location>
</feature>
<reference evidence="2 3" key="1">
    <citation type="submission" date="2019-02" db="EMBL/GenBank/DDBJ databases">
        <title>Deep-cultivation of Planctomycetes and their phenomic and genomic characterization uncovers novel biology.</title>
        <authorList>
            <person name="Wiegand S."/>
            <person name="Jogler M."/>
            <person name="Boedeker C."/>
            <person name="Pinto D."/>
            <person name="Vollmers J."/>
            <person name="Rivas-Marin E."/>
            <person name="Kohn T."/>
            <person name="Peeters S.H."/>
            <person name="Heuer A."/>
            <person name="Rast P."/>
            <person name="Oberbeckmann S."/>
            <person name="Bunk B."/>
            <person name="Jeske O."/>
            <person name="Meyerdierks A."/>
            <person name="Storesund J.E."/>
            <person name="Kallscheuer N."/>
            <person name="Luecker S."/>
            <person name="Lage O.M."/>
            <person name="Pohl T."/>
            <person name="Merkel B.J."/>
            <person name="Hornburger P."/>
            <person name="Mueller R.-W."/>
            <person name="Bruemmer F."/>
            <person name="Labrenz M."/>
            <person name="Spormann A.M."/>
            <person name="Op Den Camp H."/>
            <person name="Overmann J."/>
            <person name="Amann R."/>
            <person name="Jetten M.S.M."/>
            <person name="Mascher T."/>
            <person name="Medema M.H."/>
            <person name="Devos D.P."/>
            <person name="Kaster A.-K."/>
            <person name="Ovreas L."/>
            <person name="Rohde M."/>
            <person name="Galperin M.Y."/>
            <person name="Jogler C."/>
        </authorList>
    </citation>
    <scope>NUCLEOTIDE SEQUENCE [LARGE SCALE GENOMIC DNA]</scope>
    <source>
        <strain evidence="2 3">Pla52o</strain>
    </source>
</reference>
<feature type="compositionally biased region" description="Basic and acidic residues" evidence="1">
    <location>
        <begin position="284"/>
        <end position="300"/>
    </location>
</feature>
<dbReference type="AlphaFoldDB" id="A0A5C6CGV6"/>
<comment type="caution">
    <text evidence="2">The sequence shown here is derived from an EMBL/GenBank/DDBJ whole genome shotgun (WGS) entry which is preliminary data.</text>
</comment>
<feature type="region of interest" description="Disordered" evidence="1">
    <location>
        <begin position="160"/>
        <end position="198"/>
    </location>
</feature>
<name>A0A5C6CGV6_9BACT</name>
<dbReference type="Proteomes" id="UP000316304">
    <property type="component" value="Unassembled WGS sequence"/>
</dbReference>
<evidence type="ECO:0000256" key="1">
    <source>
        <dbReference type="SAM" id="MobiDB-lite"/>
    </source>
</evidence>
<dbReference type="RefSeq" id="WP_146595640.1">
    <property type="nucleotide sequence ID" value="NZ_SJPT01000005.1"/>
</dbReference>
<feature type="compositionally biased region" description="Polar residues" evidence="1">
    <location>
        <begin position="1"/>
        <end position="12"/>
    </location>
</feature>
<feature type="compositionally biased region" description="Acidic residues" evidence="1">
    <location>
        <begin position="188"/>
        <end position="198"/>
    </location>
</feature>
<sequence length="316" mass="33352">MLLDTTELNTSDAEAIDAGEPTTETTETTKSVEATAEAAIGAPSETVSEATSDNTTEADTEAINTELAEVANGLQADPDDATIAEESPQPASQVNEADRRFLAEISVLGQITECNRSIQEIEGKIDHYKIEIKEEKEYLKGEQIRLQRLASKLADIIDGKPLPIDPAKAKETTAAASSGDMATSSGDDSGDMAAGEDDNAWRLVPTSELLSGLPGLGAKKLNSLCAVAPTAGHLEDLRGEASKAHQSFKEVLPKGCGQDLADKIEDRLISCVASNCKSAAEQAAEERAAVYDEPKSEDAPSLKLATADDGEYEDVE</sequence>
<keyword evidence="3" id="KW-1185">Reference proteome</keyword>
<organism evidence="2 3">
    <name type="scientific">Novipirellula galeiformis</name>
    <dbReference type="NCBI Taxonomy" id="2528004"/>
    <lineage>
        <taxon>Bacteria</taxon>
        <taxon>Pseudomonadati</taxon>
        <taxon>Planctomycetota</taxon>
        <taxon>Planctomycetia</taxon>
        <taxon>Pirellulales</taxon>
        <taxon>Pirellulaceae</taxon>
        <taxon>Novipirellula</taxon>
    </lineage>
</organism>